<evidence type="ECO:0000313" key="2">
    <source>
        <dbReference type="Proteomes" id="UP000199532"/>
    </source>
</evidence>
<proteinExistence type="predicted"/>
<reference evidence="1 2" key="1">
    <citation type="submission" date="2016-10" db="EMBL/GenBank/DDBJ databases">
        <authorList>
            <person name="de Groot N.N."/>
        </authorList>
    </citation>
    <scope>NUCLEOTIDE SEQUENCE [LARGE SCALE GENOMIC DNA]</scope>
    <source>
        <strain evidence="1 2">DSM 19938</strain>
    </source>
</reference>
<dbReference type="Proteomes" id="UP000199532">
    <property type="component" value="Unassembled WGS sequence"/>
</dbReference>
<keyword evidence="2" id="KW-1185">Reference proteome</keyword>
<gene>
    <name evidence="1" type="ORF">SAMN04487995_0357</name>
</gene>
<evidence type="ECO:0000313" key="1">
    <source>
        <dbReference type="EMBL" id="SEI39455.1"/>
    </source>
</evidence>
<name>A0A1H6QJK4_9BACT</name>
<accession>A0A1H6QJK4</accession>
<protein>
    <submittedName>
        <fullName evidence="1">Uncharacterized protein</fullName>
    </submittedName>
</protein>
<dbReference type="EMBL" id="FNXY01000001">
    <property type="protein sequence ID" value="SEI39455.1"/>
    <property type="molecule type" value="Genomic_DNA"/>
</dbReference>
<dbReference type="AlphaFoldDB" id="A0A1H6QJK4"/>
<dbReference type="RefSeq" id="WP_177196930.1">
    <property type="nucleotide sequence ID" value="NZ_FNXY01000001.1"/>
</dbReference>
<organism evidence="1 2">
    <name type="scientific">Dyadobacter koreensis</name>
    <dbReference type="NCBI Taxonomy" id="408657"/>
    <lineage>
        <taxon>Bacteria</taxon>
        <taxon>Pseudomonadati</taxon>
        <taxon>Bacteroidota</taxon>
        <taxon>Cytophagia</taxon>
        <taxon>Cytophagales</taxon>
        <taxon>Spirosomataceae</taxon>
        <taxon>Dyadobacter</taxon>
    </lineage>
</organism>
<sequence length="55" mass="6559">MAKNFETDFYQKDILFDSLLLHEANMFEQEFFRYLSSSSIGDIAEYNQQTSIREP</sequence>